<evidence type="ECO:0000256" key="8">
    <source>
        <dbReference type="SAM" id="Phobius"/>
    </source>
</evidence>
<gene>
    <name evidence="10" type="ORF">SMN809_LOCUS12691</name>
</gene>
<dbReference type="GO" id="GO:0004930">
    <property type="term" value="F:G protein-coupled receptor activity"/>
    <property type="evidence" value="ECO:0007669"/>
    <property type="project" value="UniProtKB-KW"/>
</dbReference>
<feature type="domain" description="G-protein coupled receptors family 1 profile" evidence="9">
    <location>
        <begin position="40"/>
        <end position="258"/>
    </location>
</feature>
<accession>A0A8S2NU09</accession>
<dbReference type="Pfam" id="PF00001">
    <property type="entry name" value="7tm_1"/>
    <property type="match status" value="1"/>
</dbReference>
<dbReference type="Gene3D" id="1.20.1070.10">
    <property type="entry name" value="Rhodopsin 7-helix transmembrane proteins"/>
    <property type="match status" value="1"/>
</dbReference>
<feature type="transmembrane region" description="Helical" evidence="8">
    <location>
        <begin position="233"/>
        <end position="258"/>
    </location>
</feature>
<evidence type="ECO:0000256" key="3">
    <source>
        <dbReference type="ARBA" id="ARBA00022989"/>
    </source>
</evidence>
<name>A0A8S2NU09_9BILA</name>
<dbReference type="Proteomes" id="UP000676336">
    <property type="component" value="Unassembled WGS sequence"/>
</dbReference>
<feature type="transmembrane region" description="Helical" evidence="8">
    <location>
        <begin position="204"/>
        <end position="221"/>
    </location>
</feature>
<dbReference type="EMBL" id="CAJOBI010004861">
    <property type="protein sequence ID" value="CAF4015057.1"/>
    <property type="molecule type" value="Genomic_DNA"/>
</dbReference>
<dbReference type="InterPro" id="IPR017452">
    <property type="entry name" value="GPCR_Rhodpsn_7TM"/>
</dbReference>
<feature type="transmembrane region" description="Helical" evidence="8">
    <location>
        <begin position="17"/>
        <end position="35"/>
    </location>
</feature>
<comment type="caution">
    <text evidence="10">The sequence shown here is derived from an EMBL/GenBank/DDBJ whole genome shotgun (WGS) entry which is preliminary data.</text>
</comment>
<dbReference type="InterPro" id="IPR000276">
    <property type="entry name" value="GPCR_Rhodpsn"/>
</dbReference>
<evidence type="ECO:0000313" key="11">
    <source>
        <dbReference type="Proteomes" id="UP000676336"/>
    </source>
</evidence>
<dbReference type="AlphaFoldDB" id="A0A8S2NU09"/>
<evidence type="ECO:0000313" key="10">
    <source>
        <dbReference type="EMBL" id="CAF4015057.1"/>
    </source>
</evidence>
<keyword evidence="5 8" id="KW-0472">Membrane</keyword>
<keyword evidence="3 8" id="KW-1133">Transmembrane helix</keyword>
<evidence type="ECO:0000256" key="4">
    <source>
        <dbReference type="ARBA" id="ARBA00023040"/>
    </source>
</evidence>
<dbReference type="InterPro" id="IPR050125">
    <property type="entry name" value="GPCR_opsins"/>
</dbReference>
<organism evidence="10 11">
    <name type="scientific">Rotaria magnacalcarata</name>
    <dbReference type="NCBI Taxonomy" id="392030"/>
    <lineage>
        <taxon>Eukaryota</taxon>
        <taxon>Metazoa</taxon>
        <taxon>Spiralia</taxon>
        <taxon>Gnathifera</taxon>
        <taxon>Rotifera</taxon>
        <taxon>Eurotatoria</taxon>
        <taxon>Bdelloidea</taxon>
        <taxon>Philodinida</taxon>
        <taxon>Philodinidae</taxon>
        <taxon>Rotaria</taxon>
    </lineage>
</organism>
<keyword evidence="7" id="KW-0807">Transducer</keyword>
<keyword evidence="6" id="KW-0675">Receptor</keyword>
<dbReference type="PANTHER" id="PTHR24240">
    <property type="entry name" value="OPSIN"/>
    <property type="match status" value="1"/>
</dbReference>
<evidence type="ECO:0000256" key="5">
    <source>
        <dbReference type="ARBA" id="ARBA00023136"/>
    </source>
</evidence>
<proteinExistence type="predicted"/>
<dbReference type="PROSITE" id="PS50262">
    <property type="entry name" value="G_PROTEIN_RECEP_F1_2"/>
    <property type="match status" value="1"/>
</dbReference>
<evidence type="ECO:0000259" key="9">
    <source>
        <dbReference type="PROSITE" id="PS50262"/>
    </source>
</evidence>
<dbReference type="GO" id="GO:0016020">
    <property type="term" value="C:membrane"/>
    <property type="evidence" value="ECO:0007669"/>
    <property type="project" value="UniProtKB-SubCell"/>
</dbReference>
<sequence>MKVDRFWDANETDNIPVVWHYGSDIFSLVCLIFGIVSNGCNFYSACGGIFGLTSISAMVAIALTRLTTVNDPFNSLKLSSRSTLSNLAFAWIYDSMSIMPPLFGGNRFILEGFGTSCTFDYVSQTSRDLIIFAYTFILMKLSQCGRQLGSLSSDEPYSNPNGMTYYLNQLSVPNENSGRQRSTTPLSFSDENAMRNIRRTETRATCTALLICTGFCSAWGPRTLLFSAFNFDHLLNICTTAILGMFTNVAACINPLIYPLPLDGFRERICSYARRIYHSDLKHCGRLLSPNLELNRKSHSTVADTALARKRTQSDLMYRIDSPESRAL</sequence>
<keyword evidence="2 8" id="KW-0812">Transmembrane</keyword>
<comment type="subcellular location">
    <subcellularLocation>
        <location evidence="1">Membrane</location>
        <topology evidence="1">Multi-pass membrane protein</topology>
    </subcellularLocation>
</comment>
<evidence type="ECO:0000256" key="7">
    <source>
        <dbReference type="ARBA" id="ARBA00023224"/>
    </source>
</evidence>
<evidence type="ECO:0000256" key="2">
    <source>
        <dbReference type="ARBA" id="ARBA00022692"/>
    </source>
</evidence>
<dbReference type="SUPFAM" id="SSF81321">
    <property type="entry name" value="Family A G protein-coupled receptor-like"/>
    <property type="match status" value="1"/>
</dbReference>
<reference evidence="10" key="1">
    <citation type="submission" date="2021-02" db="EMBL/GenBank/DDBJ databases">
        <authorList>
            <person name="Nowell W R."/>
        </authorList>
    </citation>
    <scope>NUCLEOTIDE SEQUENCE</scope>
</reference>
<feature type="transmembrane region" description="Helical" evidence="8">
    <location>
        <begin position="42"/>
        <end position="63"/>
    </location>
</feature>
<keyword evidence="4" id="KW-0297">G-protein coupled receptor</keyword>
<evidence type="ECO:0000256" key="1">
    <source>
        <dbReference type="ARBA" id="ARBA00004141"/>
    </source>
</evidence>
<feature type="transmembrane region" description="Helical" evidence="8">
    <location>
        <begin position="83"/>
        <end position="103"/>
    </location>
</feature>
<protein>
    <recommendedName>
        <fullName evidence="9">G-protein coupled receptors family 1 profile domain-containing protein</fullName>
    </recommendedName>
</protein>
<evidence type="ECO:0000256" key="6">
    <source>
        <dbReference type="ARBA" id="ARBA00023170"/>
    </source>
</evidence>